<gene>
    <name evidence="1" type="ORF">WA1_14750</name>
</gene>
<dbReference type="OrthoDB" id="518112at2"/>
<comment type="caution">
    <text evidence="1">The sequence shown here is derived from an EMBL/GenBank/DDBJ whole genome shotgun (WGS) entry which is preliminary data.</text>
</comment>
<dbReference type="InterPro" id="IPR001646">
    <property type="entry name" value="5peptide_repeat"/>
</dbReference>
<dbReference type="Gene3D" id="2.160.20.80">
    <property type="entry name" value="E3 ubiquitin-protein ligase SopA"/>
    <property type="match status" value="1"/>
</dbReference>
<proteinExistence type="predicted"/>
<reference evidence="1 2" key="1">
    <citation type="journal article" date="2013" name="Genome Biol. Evol.">
        <title>Genomes of Stigonematalean cyanobacteria (subsection V) and the evolution of oxygenic photosynthesis from prokaryotes to plastids.</title>
        <authorList>
            <person name="Dagan T."/>
            <person name="Roettger M."/>
            <person name="Stucken K."/>
            <person name="Landan G."/>
            <person name="Koch R."/>
            <person name="Major P."/>
            <person name="Gould S.B."/>
            <person name="Goremykin V.V."/>
            <person name="Rippka R."/>
            <person name="Tandeau de Marsac N."/>
            <person name="Gugger M."/>
            <person name="Lockhart P.J."/>
            <person name="Allen J.F."/>
            <person name="Brune I."/>
            <person name="Maus I."/>
            <person name="Puhler A."/>
            <person name="Martin W.F."/>
        </authorList>
    </citation>
    <scope>NUCLEOTIDE SEQUENCE [LARGE SCALE GENOMIC DNA]</scope>
    <source>
        <strain evidence="1 2">PCC 7110</strain>
    </source>
</reference>
<evidence type="ECO:0008006" key="3">
    <source>
        <dbReference type="Google" id="ProtNLM"/>
    </source>
</evidence>
<dbReference type="EMBL" id="ANNX02000016">
    <property type="protein sequence ID" value="KYC43336.1"/>
    <property type="molecule type" value="Genomic_DNA"/>
</dbReference>
<dbReference type="STRING" id="128403.WA1_14750"/>
<accession>A0A139XF74</accession>
<dbReference type="AlphaFoldDB" id="A0A139XF74"/>
<keyword evidence="2" id="KW-1185">Reference proteome</keyword>
<evidence type="ECO:0000313" key="2">
    <source>
        <dbReference type="Proteomes" id="UP000076925"/>
    </source>
</evidence>
<sequence>MDEFEEILRLNALREEIIKRYEALERNFTGTDLRNIRINYPCFMDVNFSGVNLEGSVFNGIYLVNTSFRSANLERSHLRAFIY</sequence>
<organism evidence="1 2">
    <name type="scientific">Scytonema hofmannii PCC 7110</name>
    <dbReference type="NCBI Taxonomy" id="128403"/>
    <lineage>
        <taxon>Bacteria</taxon>
        <taxon>Bacillati</taxon>
        <taxon>Cyanobacteriota</taxon>
        <taxon>Cyanophyceae</taxon>
        <taxon>Nostocales</taxon>
        <taxon>Scytonemataceae</taxon>
        <taxon>Scytonema</taxon>
    </lineage>
</organism>
<dbReference type="Pfam" id="PF00805">
    <property type="entry name" value="Pentapeptide"/>
    <property type="match status" value="1"/>
</dbReference>
<dbReference type="RefSeq" id="WP_017742510.1">
    <property type="nucleotide sequence ID" value="NZ_KQ976354.1"/>
</dbReference>
<evidence type="ECO:0000313" key="1">
    <source>
        <dbReference type="EMBL" id="KYC43336.1"/>
    </source>
</evidence>
<dbReference type="Proteomes" id="UP000076925">
    <property type="component" value="Unassembled WGS sequence"/>
</dbReference>
<name>A0A139XF74_9CYAN</name>
<dbReference type="SUPFAM" id="SSF141571">
    <property type="entry name" value="Pentapeptide repeat-like"/>
    <property type="match status" value="1"/>
</dbReference>
<protein>
    <recommendedName>
        <fullName evidence="3">Pentapeptide repeat-containing protein</fullName>
    </recommendedName>
</protein>